<evidence type="ECO:0000313" key="2">
    <source>
        <dbReference type="Proteomes" id="UP000253741"/>
    </source>
</evidence>
<reference evidence="1 2" key="1">
    <citation type="submission" date="2018-07" db="EMBL/GenBank/DDBJ databases">
        <title>Streptomyces species from bats.</title>
        <authorList>
            <person name="Dunlap C."/>
        </authorList>
    </citation>
    <scope>NUCLEOTIDE SEQUENCE [LARGE SCALE GENOMIC DNA]</scope>
    <source>
        <strain evidence="1 2">AC230</strain>
    </source>
</reference>
<proteinExistence type="predicted"/>
<dbReference type="EMBL" id="QQNA01000258">
    <property type="protein sequence ID" value="RDG34981.1"/>
    <property type="molecule type" value="Genomic_DNA"/>
</dbReference>
<organism evidence="1 2">
    <name type="scientific">Streptomyces corynorhini</name>
    <dbReference type="NCBI Taxonomy" id="2282652"/>
    <lineage>
        <taxon>Bacteria</taxon>
        <taxon>Bacillati</taxon>
        <taxon>Actinomycetota</taxon>
        <taxon>Actinomycetes</taxon>
        <taxon>Kitasatosporales</taxon>
        <taxon>Streptomycetaceae</taxon>
        <taxon>Streptomyces</taxon>
    </lineage>
</organism>
<accession>A0A370B069</accession>
<sequence>MTVCPAGGHVFPEENTSLARCDEHGITLLWRGEPIEDDFPGAPESLAPCAPCLAAATLGATHHCVGVTALRALGTGAILSGPRPCPCRCAR</sequence>
<evidence type="ECO:0000313" key="1">
    <source>
        <dbReference type="EMBL" id="RDG34981.1"/>
    </source>
</evidence>
<dbReference type="AlphaFoldDB" id="A0A370B069"/>
<name>A0A370B069_9ACTN</name>
<dbReference type="Proteomes" id="UP000253741">
    <property type="component" value="Unassembled WGS sequence"/>
</dbReference>
<comment type="caution">
    <text evidence="1">The sequence shown here is derived from an EMBL/GenBank/DDBJ whole genome shotgun (WGS) entry which is preliminary data.</text>
</comment>
<protein>
    <submittedName>
        <fullName evidence="1">Uncharacterized protein</fullName>
    </submittedName>
</protein>
<keyword evidence="2" id="KW-1185">Reference proteome</keyword>
<gene>
    <name evidence="1" type="ORF">DVH02_27680</name>
</gene>